<dbReference type="AlphaFoldDB" id="A0A3B1D880"/>
<dbReference type="SUPFAM" id="SSF53474">
    <property type="entry name" value="alpha/beta-Hydrolases"/>
    <property type="match status" value="1"/>
</dbReference>
<dbReference type="InterPro" id="IPR000383">
    <property type="entry name" value="Xaa-Pro-like_dom"/>
</dbReference>
<evidence type="ECO:0000259" key="1">
    <source>
        <dbReference type="Pfam" id="PF02129"/>
    </source>
</evidence>
<dbReference type="InterPro" id="IPR029058">
    <property type="entry name" value="AB_hydrolase_fold"/>
</dbReference>
<dbReference type="Gene3D" id="3.40.50.1820">
    <property type="entry name" value="alpha/beta hydrolase"/>
    <property type="match status" value="2"/>
</dbReference>
<protein>
    <recommendedName>
        <fullName evidence="1">Xaa-Pro dipeptidyl-peptidase-like domain-containing protein</fullName>
    </recommendedName>
</protein>
<dbReference type="EMBL" id="UOGD01000398">
    <property type="protein sequence ID" value="VAX27935.1"/>
    <property type="molecule type" value="Genomic_DNA"/>
</dbReference>
<dbReference type="NCBIfam" id="TIGR00976">
    <property type="entry name" value="CocE_NonD"/>
    <property type="match status" value="1"/>
</dbReference>
<dbReference type="InterPro" id="IPR005674">
    <property type="entry name" value="CocE/Ser_esterase"/>
</dbReference>
<name>A0A3B1D880_9ZZZZ</name>
<organism evidence="2">
    <name type="scientific">hydrothermal vent metagenome</name>
    <dbReference type="NCBI Taxonomy" id="652676"/>
    <lineage>
        <taxon>unclassified sequences</taxon>
        <taxon>metagenomes</taxon>
        <taxon>ecological metagenomes</taxon>
    </lineage>
</organism>
<proteinExistence type="predicted"/>
<sequence>MELEPIMKKKTLCIYKISITLLLIFFLPKTASSQGHIEMVEMRDGIHLATTIYLPSGDGPFPTLLYRTPYDDGPQFAGIAPTYYEAGIAVVTQDMRGRFESEGTYMVFTQDGDGELKDGFDTMQWIVNQNWSNGLIATEGNSAAGIVQYMQASANPPGLVLIAPMMGTPNLYSDGIFWDGVRRYWLSHTWLEGNDILYFEDEFANHPFEDEFWASVQTRDQFNNVHTAGYHIGGWFDIFQNGNIEGYIGYQHKGGVGAVGRQKLIIGPWTHGGYKSLTQGEMTFPDNSLKPPYPIEDVWYSMLNYYLQVNHPDIHLTPDDIPNVQYYVMGDVDEPDAPGNVWRTADDWPPEAVKVHLYLQPNGGL</sequence>
<reference evidence="2" key="1">
    <citation type="submission" date="2018-06" db="EMBL/GenBank/DDBJ databases">
        <authorList>
            <person name="Zhirakovskaya E."/>
        </authorList>
    </citation>
    <scope>NUCLEOTIDE SEQUENCE</scope>
</reference>
<dbReference type="Pfam" id="PF02129">
    <property type="entry name" value="Peptidase_S15"/>
    <property type="match status" value="1"/>
</dbReference>
<feature type="domain" description="Xaa-Pro dipeptidyl-peptidase-like" evidence="1">
    <location>
        <begin position="44"/>
        <end position="190"/>
    </location>
</feature>
<dbReference type="GO" id="GO:0016787">
    <property type="term" value="F:hydrolase activity"/>
    <property type="evidence" value="ECO:0007669"/>
    <property type="project" value="InterPro"/>
</dbReference>
<accession>A0A3B1D880</accession>
<feature type="non-terminal residue" evidence="2">
    <location>
        <position position="365"/>
    </location>
</feature>
<gene>
    <name evidence="2" type="ORF">MNBD_IGNAVI01-161</name>
</gene>
<evidence type="ECO:0000313" key="2">
    <source>
        <dbReference type="EMBL" id="VAX27935.1"/>
    </source>
</evidence>